<comment type="subcellular location">
    <subcellularLocation>
        <location evidence="1">Membrane</location>
        <topology evidence="1">Multi-pass membrane protein</topology>
    </subcellularLocation>
</comment>
<sequence>MGNVNQIFIISLAVILLGYFLKKLKILNKNDGNSLVKIIMNITLPALIITVFIDLDLNANLIILPLTNIVYGFLAYFLAKKLFKDIKIEDAGSLIISLLGFNIGLFAYPFIENIWGKTGLQYMAFFDMGNAVIIFGLAYITAASYGPKRNELSATVITKKLLTFIPLMSYLLALLLNIFNFELNFYLFSVLKKVAGINGVLVLLVLGIYLEFKLDRSELKKISKAVIVKYSFGLLVGIALYLILPFGKLFNGVILLGVVMPTGMAVIPYSIENKLNTKISGSLVNLTNILSFIFMWLIFKFI</sequence>
<evidence type="ECO:0000256" key="1">
    <source>
        <dbReference type="ARBA" id="ARBA00004141"/>
    </source>
</evidence>
<feature type="transmembrane region" description="Helical" evidence="7">
    <location>
        <begin position="59"/>
        <end position="79"/>
    </location>
</feature>
<evidence type="ECO:0008006" key="10">
    <source>
        <dbReference type="Google" id="ProtNLM"/>
    </source>
</evidence>
<feature type="transmembrane region" description="Helical" evidence="7">
    <location>
        <begin position="123"/>
        <end position="140"/>
    </location>
</feature>
<keyword evidence="6 7" id="KW-0472">Membrane</keyword>
<keyword evidence="5 7" id="KW-1133">Transmembrane helix</keyword>
<dbReference type="Proteomes" id="UP000012063">
    <property type="component" value="Unassembled WGS sequence"/>
</dbReference>
<feature type="transmembrane region" description="Helical" evidence="7">
    <location>
        <begin position="249"/>
        <end position="271"/>
    </location>
</feature>
<dbReference type="OrthoDB" id="3238334at2"/>
<keyword evidence="9" id="KW-1185">Reference proteome</keyword>
<keyword evidence="3" id="KW-1003">Cell membrane</keyword>
<keyword evidence="2" id="KW-0813">Transport</keyword>
<feature type="transmembrane region" description="Helical" evidence="7">
    <location>
        <begin position="161"/>
        <end position="179"/>
    </location>
</feature>
<dbReference type="RefSeq" id="WP_005487901.1">
    <property type="nucleotide sequence ID" value="NZ_CAUI01000005.1"/>
</dbReference>
<feature type="transmembrane region" description="Helical" evidence="7">
    <location>
        <begin position="34"/>
        <end position="53"/>
    </location>
</feature>
<protein>
    <recommendedName>
        <fullName evidence="10">Transporter</fullName>
    </recommendedName>
</protein>
<dbReference type="PANTHER" id="PTHR36838">
    <property type="entry name" value="AUXIN EFFLUX CARRIER FAMILY PROTEIN"/>
    <property type="match status" value="1"/>
</dbReference>
<evidence type="ECO:0000256" key="2">
    <source>
        <dbReference type="ARBA" id="ARBA00022448"/>
    </source>
</evidence>
<proteinExistence type="predicted"/>
<dbReference type="Pfam" id="PF03547">
    <property type="entry name" value="Mem_trans"/>
    <property type="match status" value="1"/>
</dbReference>
<dbReference type="InterPro" id="IPR004776">
    <property type="entry name" value="Mem_transp_PIN-like"/>
</dbReference>
<reference evidence="9" key="1">
    <citation type="journal article" date="2013" name="Genome Announc.">
        <title>Genome Sequence of Halanaerobium saccharolyticum subsp. saccharolyticum Strain DSM 6643T, a Halophilic Hydrogen-Producing Bacterium.</title>
        <authorList>
            <person name="Kivisto A."/>
            <person name="Larjo A."/>
            <person name="Ciranna A."/>
            <person name="Santala V."/>
            <person name="Roos C."/>
            <person name="Karp M."/>
        </authorList>
    </citation>
    <scope>NUCLEOTIDE SEQUENCE [LARGE SCALE GENOMIC DNA]</scope>
    <source>
        <strain evidence="9">DSM 6643</strain>
    </source>
</reference>
<dbReference type="InParanoid" id="M5DZK5"/>
<evidence type="ECO:0000256" key="7">
    <source>
        <dbReference type="SAM" id="Phobius"/>
    </source>
</evidence>
<name>M5DZK5_9FIRM</name>
<dbReference type="PANTHER" id="PTHR36838:SF3">
    <property type="entry name" value="TRANSPORTER AUXIN EFFLUX CARRIER EC FAMILY"/>
    <property type="match status" value="1"/>
</dbReference>
<evidence type="ECO:0000256" key="3">
    <source>
        <dbReference type="ARBA" id="ARBA00022475"/>
    </source>
</evidence>
<dbReference type="AlphaFoldDB" id="M5DZK5"/>
<keyword evidence="4 7" id="KW-0812">Transmembrane</keyword>
<evidence type="ECO:0000256" key="5">
    <source>
        <dbReference type="ARBA" id="ARBA00022989"/>
    </source>
</evidence>
<gene>
    <name evidence="8" type="ORF">HSACCH_00713</name>
</gene>
<evidence type="ECO:0000313" key="8">
    <source>
        <dbReference type="EMBL" id="CCU78562.1"/>
    </source>
</evidence>
<evidence type="ECO:0000256" key="4">
    <source>
        <dbReference type="ARBA" id="ARBA00022692"/>
    </source>
</evidence>
<dbReference type="eggNOG" id="COG0679">
    <property type="taxonomic scope" value="Bacteria"/>
</dbReference>
<comment type="caution">
    <text evidence="8">The sequence shown here is derived from an EMBL/GenBank/DDBJ whole genome shotgun (WGS) entry which is preliminary data.</text>
</comment>
<dbReference type="STRING" id="1293054.HSACCH_00713"/>
<organism evidence="8 9">
    <name type="scientific">Halanaerobium saccharolyticum subsp. saccharolyticum DSM 6643</name>
    <dbReference type="NCBI Taxonomy" id="1293054"/>
    <lineage>
        <taxon>Bacteria</taxon>
        <taxon>Bacillati</taxon>
        <taxon>Bacillota</taxon>
        <taxon>Clostridia</taxon>
        <taxon>Halanaerobiales</taxon>
        <taxon>Halanaerobiaceae</taxon>
        <taxon>Halanaerobium</taxon>
    </lineage>
</organism>
<evidence type="ECO:0000256" key="6">
    <source>
        <dbReference type="ARBA" id="ARBA00023136"/>
    </source>
</evidence>
<dbReference type="EMBL" id="CAUI01000005">
    <property type="protein sequence ID" value="CCU78562.1"/>
    <property type="molecule type" value="Genomic_DNA"/>
</dbReference>
<feature type="transmembrane region" description="Helical" evidence="7">
    <location>
        <begin position="283"/>
        <end position="299"/>
    </location>
</feature>
<feature type="transmembrane region" description="Helical" evidence="7">
    <location>
        <begin position="222"/>
        <end position="243"/>
    </location>
</feature>
<feature type="transmembrane region" description="Helical" evidence="7">
    <location>
        <begin position="91"/>
        <end position="111"/>
    </location>
</feature>
<accession>M5DZK5</accession>
<feature type="transmembrane region" description="Helical" evidence="7">
    <location>
        <begin position="6"/>
        <end position="22"/>
    </location>
</feature>
<dbReference type="GO" id="GO:0055085">
    <property type="term" value="P:transmembrane transport"/>
    <property type="evidence" value="ECO:0007669"/>
    <property type="project" value="InterPro"/>
</dbReference>
<evidence type="ECO:0000313" key="9">
    <source>
        <dbReference type="Proteomes" id="UP000012063"/>
    </source>
</evidence>
<feature type="transmembrane region" description="Helical" evidence="7">
    <location>
        <begin position="185"/>
        <end position="210"/>
    </location>
</feature>
<dbReference type="GO" id="GO:0016020">
    <property type="term" value="C:membrane"/>
    <property type="evidence" value="ECO:0007669"/>
    <property type="project" value="UniProtKB-SubCell"/>
</dbReference>